<sequence length="246" mass="27475">MTLERRTCVVRLRWAKVALARVLRAFTATHSTLGYCQGMNFLAAFLLTNVHWNEAQAFWLLTAVAVSPQYQLMELYRPGVPLLNLRFYQQLLPDLHAHFEAHDFHVSMCAPIFFKSTLKRLSTCFTRSTTMRYADGCPWFGSPLCVVQLILHPEYLIHAAHAMPVTDQMLNELQAAYELEFPGTLGSLRPYATTPSAVQVAGKAAATPTRRTRLLPSLLTALSLSNSSPTAVDDDDGMLDVNCKIS</sequence>
<accession>A0A3R6WDV1</accession>
<dbReference type="Pfam" id="PF00566">
    <property type="entry name" value="RabGAP-TBC"/>
    <property type="match status" value="1"/>
</dbReference>
<dbReference type="GO" id="GO:0005096">
    <property type="term" value="F:GTPase activator activity"/>
    <property type="evidence" value="ECO:0007669"/>
    <property type="project" value="TreeGrafter"/>
</dbReference>
<reference evidence="2 3" key="1">
    <citation type="submission" date="2018-08" db="EMBL/GenBank/DDBJ databases">
        <title>Aphanomyces genome sequencing and annotation.</title>
        <authorList>
            <person name="Minardi D."/>
            <person name="Oidtmann B."/>
            <person name="Van Der Giezen M."/>
            <person name="Studholme D.J."/>
        </authorList>
    </citation>
    <scope>NUCLEOTIDE SEQUENCE [LARGE SCALE GENOMIC DNA]</scope>
    <source>
        <strain evidence="2 3">NJM0002</strain>
    </source>
</reference>
<dbReference type="AlphaFoldDB" id="A0A3R6WDV1"/>
<dbReference type="Proteomes" id="UP000285060">
    <property type="component" value="Unassembled WGS sequence"/>
</dbReference>
<proteinExistence type="predicted"/>
<organism evidence="2 3">
    <name type="scientific">Aphanomyces invadans</name>
    <dbReference type="NCBI Taxonomy" id="157072"/>
    <lineage>
        <taxon>Eukaryota</taxon>
        <taxon>Sar</taxon>
        <taxon>Stramenopiles</taxon>
        <taxon>Oomycota</taxon>
        <taxon>Saprolegniomycetes</taxon>
        <taxon>Saprolegniales</taxon>
        <taxon>Verrucalvaceae</taxon>
        <taxon>Aphanomyces</taxon>
    </lineage>
</organism>
<dbReference type="EMBL" id="QUSY01003515">
    <property type="protein sequence ID" value="RHY17234.1"/>
    <property type="molecule type" value="Genomic_DNA"/>
</dbReference>
<evidence type="ECO:0000313" key="3">
    <source>
        <dbReference type="Proteomes" id="UP000285060"/>
    </source>
</evidence>
<dbReference type="PANTHER" id="PTHR47219:SF9">
    <property type="entry name" value="GTPASE ACTIVATING PROTEIN AND CENTROSOME-ASSOCIATED, ISOFORM B"/>
    <property type="match status" value="1"/>
</dbReference>
<dbReference type="Gene3D" id="1.10.8.270">
    <property type="entry name" value="putative rabgap domain of human tbc1 domain family member 14 like domains"/>
    <property type="match status" value="1"/>
</dbReference>
<protein>
    <recommendedName>
        <fullName evidence="1">Rab-GAP TBC domain-containing protein</fullName>
    </recommendedName>
</protein>
<evidence type="ECO:0000259" key="1">
    <source>
        <dbReference type="PROSITE" id="PS50086"/>
    </source>
</evidence>
<gene>
    <name evidence="2" type="ORF">DYB32_010549</name>
</gene>
<keyword evidence="3" id="KW-1185">Reference proteome</keyword>
<dbReference type="PANTHER" id="PTHR47219">
    <property type="entry name" value="RAB GTPASE-ACTIVATING PROTEIN 1-LIKE"/>
    <property type="match status" value="1"/>
</dbReference>
<name>A0A3R6WDV1_9STRA</name>
<dbReference type="SUPFAM" id="SSF47923">
    <property type="entry name" value="Ypt/Rab-GAP domain of gyp1p"/>
    <property type="match status" value="1"/>
</dbReference>
<dbReference type="GO" id="GO:0031267">
    <property type="term" value="F:small GTPase binding"/>
    <property type="evidence" value="ECO:0007669"/>
    <property type="project" value="TreeGrafter"/>
</dbReference>
<feature type="domain" description="Rab-GAP TBC" evidence="1">
    <location>
        <begin position="1"/>
        <end position="141"/>
    </location>
</feature>
<dbReference type="InterPro" id="IPR050302">
    <property type="entry name" value="Rab_GAP_TBC_domain"/>
</dbReference>
<comment type="caution">
    <text evidence="2">The sequence shown here is derived from an EMBL/GenBank/DDBJ whole genome shotgun (WGS) entry which is preliminary data.</text>
</comment>
<evidence type="ECO:0000313" key="2">
    <source>
        <dbReference type="EMBL" id="RHY17234.1"/>
    </source>
</evidence>
<dbReference type="PROSITE" id="PS50086">
    <property type="entry name" value="TBC_RABGAP"/>
    <property type="match status" value="1"/>
</dbReference>
<dbReference type="VEuPathDB" id="FungiDB:H310_12135"/>
<dbReference type="InterPro" id="IPR000195">
    <property type="entry name" value="Rab-GAP-TBC_dom"/>
</dbReference>
<dbReference type="InterPro" id="IPR035969">
    <property type="entry name" value="Rab-GAP_TBC_sf"/>
</dbReference>